<feature type="chain" id="PRO_5012214668" description="Saposin B-type domain-containing protein" evidence="6">
    <location>
        <begin position="17"/>
        <end position="309"/>
    </location>
</feature>
<dbReference type="InterPro" id="IPR004843">
    <property type="entry name" value="Calcineurin-like_PHP"/>
</dbReference>
<dbReference type="GO" id="GO:0046513">
    <property type="term" value="P:ceramide biosynthetic process"/>
    <property type="evidence" value="ECO:0007669"/>
    <property type="project" value="TreeGrafter"/>
</dbReference>
<dbReference type="Pfam" id="PF00149">
    <property type="entry name" value="Metallophos"/>
    <property type="match status" value="1"/>
</dbReference>
<dbReference type="GO" id="GO:0016798">
    <property type="term" value="F:hydrolase activity, acting on glycosyl bonds"/>
    <property type="evidence" value="ECO:0007669"/>
    <property type="project" value="UniProtKB-KW"/>
</dbReference>
<evidence type="ECO:0000313" key="8">
    <source>
        <dbReference type="EMBL" id="JAV85551.1"/>
    </source>
</evidence>
<organism evidence="8">
    <name type="scientific">Photinus pyralis</name>
    <name type="common">Common eastern firefly</name>
    <name type="synonym">Lampyris pyralis</name>
    <dbReference type="NCBI Taxonomy" id="7054"/>
    <lineage>
        <taxon>Eukaryota</taxon>
        <taxon>Metazoa</taxon>
        <taxon>Ecdysozoa</taxon>
        <taxon>Arthropoda</taxon>
        <taxon>Hexapoda</taxon>
        <taxon>Insecta</taxon>
        <taxon>Pterygota</taxon>
        <taxon>Neoptera</taxon>
        <taxon>Endopterygota</taxon>
        <taxon>Coleoptera</taxon>
        <taxon>Polyphaga</taxon>
        <taxon>Elateriformia</taxon>
        <taxon>Elateroidea</taxon>
        <taxon>Lampyridae</taxon>
        <taxon>Lampyrinae</taxon>
        <taxon>Photinus</taxon>
    </lineage>
</organism>
<keyword evidence="6" id="KW-0732">Signal</keyword>
<dbReference type="PROSITE" id="PS50015">
    <property type="entry name" value="SAP_B"/>
    <property type="match status" value="1"/>
</dbReference>
<dbReference type="SUPFAM" id="SSF56300">
    <property type="entry name" value="Metallo-dependent phosphatases"/>
    <property type="match status" value="1"/>
</dbReference>
<sequence length="309" mass="35326">MRSALLFLLIIGGCLTENPSDKWKSQLRRDLEGYINSPPEKQQSEVSFINSLTLPQVVQRWLTSPLNGEPLCDVCDVMVEIAINARKLEASEDLVAEVFVKMCLWLGLERASFCETYVKNNIDIWLYIIDNKPSIRSRTFCVYALHKHHCRDPERMDWTIELPPRFTSDDADDSSTNTKEAPLKILHLTDVHYDPGYEVGSNANCDEMLCCQKGTKSNRSADQAGYWGSYPCDSPWHTVENVLNEAIERHTTFDAIYFTGDIIKHSEWLTGIKTNMDDILKVFDKFKEVFKGLPVFPTLGNHEPHPAHQ</sequence>
<comment type="catalytic activity">
    <reaction evidence="5">
        <text>a sphingomyelin + H2O = phosphocholine + an N-acylsphing-4-enine + H(+)</text>
        <dbReference type="Rhea" id="RHEA:19253"/>
        <dbReference type="ChEBI" id="CHEBI:15377"/>
        <dbReference type="ChEBI" id="CHEBI:15378"/>
        <dbReference type="ChEBI" id="CHEBI:17636"/>
        <dbReference type="ChEBI" id="CHEBI:52639"/>
        <dbReference type="ChEBI" id="CHEBI:295975"/>
        <dbReference type="EC" id="3.1.4.12"/>
    </reaction>
    <physiologicalReaction direction="left-to-right" evidence="5">
        <dbReference type="Rhea" id="RHEA:19254"/>
    </physiologicalReaction>
</comment>
<dbReference type="GO" id="GO:0005764">
    <property type="term" value="C:lysosome"/>
    <property type="evidence" value="ECO:0007669"/>
    <property type="project" value="TreeGrafter"/>
</dbReference>
<proteinExistence type="predicted"/>
<keyword evidence="2" id="KW-1015">Disulfide bond</keyword>
<evidence type="ECO:0000256" key="4">
    <source>
        <dbReference type="ARBA" id="ARBA00023295"/>
    </source>
</evidence>
<protein>
    <recommendedName>
        <fullName evidence="7">Saposin B-type domain-containing protein</fullName>
    </recommendedName>
</protein>
<dbReference type="EMBL" id="GEZM01030401">
    <property type="protein sequence ID" value="JAV85551.1"/>
    <property type="molecule type" value="Transcribed_RNA"/>
</dbReference>
<dbReference type="InterPro" id="IPR011001">
    <property type="entry name" value="Saposin-like"/>
</dbReference>
<dbReference type="InterPro" id="IPR008139">
    <property type="entry name" value="SaposinB_dom"/>
</dbReference>
<dbReference type="Gene3D" id="3.60.21.10">
    <property type="match status" value="1"/>
</dbReference>
<dbReference type="GO" id="GO:0016020">
    <property type="term" value="C:membrane"/>
    <property type="evidence" value="ECO:0007669"/>
    <property type="project" value="GOC"/>
</dbReference>
<feature type="domain" description="Saposin B-type" evidence="7">
    <location>
        <begin position="68"/>
        <end position="154"/>
    </location>
</feature>
<reference evidence="8" key="1">
    <citation type="journal article" date="2016" name="Sci. Rep.">
        <title>Molecular characterization of firefly nuptial gifts: a multi-omics approach sheds light on postcopulatory sexual selection.</title>
        <authorList>
            <person name="Al-Wathiqui N."/>
            <person name="Fallon T.R."/>
            <person name="South A."/>
            <person name="Weng J.K."/>
            <person name="Lewis S.M."/>
        </authorList>
    </citation>
    <scope>NUCLEOTIDE SEQUENCE</scope>
</reference>
<accession>A0A1Y1MIP8</accession>
<evidence type="ECO:0000256" key="6">
    <source>
        <dbReference type="SAM" id="SignalP"/>
    </source>
</evidence>
<dbReference type="GO" id="GO:0006685">
    <property type="term" value="P:sphingomyelin catabolic process"/>
    <property type="evidence" value="ECO:0007669"/>
    <property type="project" value="TreeGrafter"/>
</dbReference>
<evidence type="ECO:0000256" key="1">
    <source>
        <dbReference type="ARBA" id="ARBA00022801"/>
    </source>
</evidence>
<dbReference type="PANTHER" id="PTHR10340:SF29">
    <property type="entry name" value="SPHINGOMYELIN PHOSPHODIESTERASE"/>
    <property type="match status" value="1"/>
</dbReference>
<dbReference type="PANTHER" id="PTHR10340">
    <property type="entry name" value="SPHINGOMYELIN PHOSPHODIESTERASE"/>
    <property type="match status" value="1"/>
</dbReference>
<evidence type="ECO:0000256" key="5">
    <source>
        <dbReference type="ARBA" id="ARBA00047268"/>
    </source>
</evidence>
<name>A0A1Y1MIP8_PHOPY</name>
<dbReference type="SUPFAM" id="SSF47862">
    <property type="entry name" value="Saposin"/>
    <property type="match status" value="1"/>
</dbReference>
<evidence type="ECO:0000256" key="3">
    <source>
        <dbReference type="ARBA" id="ARBA00023180"/>
    </source>
</evidence>
<evidence type="ECO:0000256" key="2">
    <source>
        <dbReference type="ARBA" id="ARBA00023157"/>
    </source>
</evidence>
<feature type="signal peptide" evidence="6">
    <location>
        <begin position="1"/>
        <end position="16"/>
    </location>
</feature>
<dbReference type="GO" id="GO:0061750">
    <property type="term" value="F:acid sphingomyelin phosphodiesterase activity"/>
    <property type="evidence" value="ECO:0007669"/>
    <property type="project" value="TreeGrafter"/>
</dbReference>
<keyword evidence="4" id="KW-0326">Glycosidase</keyword>
<dbReference type="GO" id="GO:0005615">
    <property type="term" value="C:extracellular space"/>
    <property type="evidence" value="ECO:0007669"/>
    <property type="project" value="TreeGrafter"/>
</dbReference>
<keyword evidence="3" id="KW-0325">Glycoprotein</keyword>
<evidence type="ECO:0000259" key="7">
    <source>
        <dbReference type="PROSITE" id="PS50015"/>
    </source>
</evidence>
<keyword evidence="1" id="KW-0378">Hydrolase</keyword>
<dbReference type="AlphaFoldDB" id="A0A1Y1MIP8"/>
<dbReference type="InterPro" id="IPR029052">
    <property type="entry name" value="Metallo-depent_PP-like"/>
</dbReference>